<feature type="transmembrane region" description="Helical" evidence="19">
    <location>
        <begin position="46"/>
        <end position="65"/>
    </location>
</feature>
<dbReference type="GO" id="GO:0051073">
    <property type="term" value="F:adenosylcobinamide-GDP ribazoletransferase activity"/>
    <property type="evidence" value="ECO:0007669"/>
    <property type="project" value="UniProtKB-UniRule"/>
</dbReference>
<dbReference type="InterPro" id="IPR003805">
    <property type="entry name" value="CobS"/>
</dbReference>
<evidence type="ECO:0000256" key="4">
    <source>
        <dbReference type="ARBA" id="ARBA00010561"/>
    </source>
</evidence>
<comment type="catalytic activity">
    <reaction evidence="18 19">
        <text>alpha-ribazole 5'-phosphate + adenosylcob(III)inamide-GDP = adenosylcob(III)alamin 5'-phosphate + GMP + H(+)</text>
        <dbReference type="Rhea" id="RHEA:23560"/>
        <dbReference type="ChEBI" id="CHEBI:15378"/>
        <dbReference type="ChEBI" id="CHEBI:57918"/>
        <dbReference type="ChEBI" id="CHEBI:58115"/>
        <dbReference type="ChEBI" id="CHEBI:60487"/>
        <dbReference type="ChEBI" id="CHEBI:60493"/>
        <dbReference type="EC" id="2.7.8.26"/>
    </reaction>
</comment>
<evidence type="ECO:0000256" key="3">
    <source>
        <dbReference type="ARBA" id="ARBA00004663"/>
    </source>
</evidence>
<dbReference type="Proteomes" id="UP000484255">
    <property type="component" value="Unassembled WGS sequence"/>
</dbReference>
<evidence type="ECO:0000313" key="21">
    <source>
        <dbReference type="Proteomes" id="UP000484255"/>
    </source>
</evidence>
<gene>
    <name evidence="19" type="primary">cobS</name>
    <name evidence="20" type="ORF">G3A44_08890</name>
</gene>
<feature type="transmembrane region" description="Helical" evidence="19">
    <location>
        <begin position="167"/>
        <end position="197"/>
    </location>
</feature>
<keyword evidence="9 19" id="KW-0808">Transferase</keyword>
<accession>A0A7C9TJV2</accession>
<evidence type="ECO:0000256" key="15">
    <source>
        <dbReference type="ARBA" id="ARBA00032605"/>
    </source>
</evidence>
<evidence type="ECO:0000256" key="6">
    <source>
        <dbReference type="ARBA" id="ARBA00015850"/>
    </source>
</evidence>
<protein>
    <recommendedName>
        <fullName evidence="6 19">Adenosylcobinamide-GDP ribazoletransferase</fullName>
        <ecNumber evidence="5 19">2.7.8.26</ecNumber>
    </recommendedName>
    <alternativeName>
        <fullName evidence="16 19">Cobalamin synthase</fullName>
    </alternativeName>
    <alternativeName>
        <fullName evidence="15 19">Cobalamin-5'-phosphate synthase</fullName>
    </alternativeName>
</protein>
<evidence type="ECO:0000256" key="17">
    <source>
        <dbReference type="ARBA" id="ARBA00048623"/>
    </source>
</evidence>
<comment type="function">
    <text evidence="14 19">Joins adenosylcobinamide-GDP and alpha-ribazole to generate adenosylcobalamin (Ado-cobalamin). Also synthesizes adenosylcobalamin 5'-phosphate from adenosylcobinamide-GDP and alpha-ribazole 5'-phosphate.</text>
</comment>
<evidence type="ECO:0000256" key="14">
    <source>
        <dbReference type="ARBA" id="ARBA00025228"/>
    </source>
</evidence>
<dbReference type="AlphaFoldDB" id="A0A7C9TJV2"/>
<evidence type="ECO:0000256" key="11">
    <source>
        <dbReference type="ARBA" id="ARBA00022842"/>
    </source>
</evidence>
<evidence type="ECO:0000256" key="18">
    <source>
        <dbReference type="ARBA" id="ARBA00049504"/>
    </source>
</evidence>
<dbReference type="GO" id="GO:0005886">
    <property type="term" value="C:plasma membrane"/>
    <property type="evidence" value="ECO:0007669"/>
    <property type="project" value="UniProtKB-SubCell"/>
</dbReference>
<comment type="pathway">
    <text evidence="3 19">Cofactor biosynthesis; adenosylcobalamin biosynthesis; adenosylcobalamin from cob(II)yrinate a,c-diamide: step 7/7.</text>
</comment>
<name>A0A7C9TJV2_9BURK</name>
<evidence type="ECO:0000256" key="19">
    <source>
        <dbReference type="HAMAP-Rule" id="MF_00719"/>
    </source>
</evidence>
<evidence type="ECO:0000256" key="8">
    <source>
        <dbReference type="ARBA" id="ARBA00022573"/>
    </source>
</evidence>
<comment type="catalytic activity">
    <reaction evidence="17 19">
        <text>alpha-ribazole + adenosylcob(III)inamide-GDP = adenosylcob(III)alamin + GMP + H(+)</text>
        <dbReference type="Rhea" id="RHEA:16049"/>
        <dbReference type="ChEBI" id="CHEBI:10329"/>
        <dbReference type="ChEBI" id="CHEBI:15378"/>
        <dbReference type="ChEBI" id="CHEBI:18408"/>
        <dbReference type="ChEBI" id="CHEBI:58115"/>
        <dbReference type="ChEBI" id="CHEBI:60487"/>
        <dbReference type="EC" id="2.7.8.26"/>
    </reaction>
</comment>
<keyword evidence="12 19" id="KW-1133">Transmembrane helix</keyword>
<dbReference type="Pfam" id="PF02654">
    <property type="entry name" value="CobS"/>
    <property type="match status" value="1"/>
</dbReference>
<keyword evidence="21" id="KW-1185">Reference proteome</keyword>
<reference evidence="20 21" key="1">
    <citation type="submission" date="2020-02" db="EMBL/GenBank/DDBJ databases">
        <title>Ideonella bacterium strain TBM-1.</title>
        <authorList>
            <person name="Chen W.-M."/>
        </authorList>
    </citation>
    <scope>NUCLEOTIDE SEQUENCE [LARGE SCALE GENOMIC DNA]</scope>
    <source>
        <strain evidence="20 21">TBM-1</strain>
    </source>
</reference>
<keyword evidence="11 19" id="KW-0460">Magnesium</keyword>
<keyword evidence="13 19" id="KW-0472">Membrane</keyword>
<evidence type="ECO:0000256" key="7">
    <source>
        <dbReference type="ARBA" id="ARBA00022475"/>
    </source>
</evidence>
<evidence type="ECO:0000256" key="10">
    <source>
        <dbReference type="ARBA" id="ARBA00022692"/>
    </source>
</evidence>
<evidence type="ECO:0000256" key="9">
    <source>
        <dbReference type="ARBA" id="ARBA00022679"/>
    </source>
</evidence>
<dbReference type="GO" id="GO:0008818">
    <property type="term" value="F:cobalamin 5'-phosphate synthase activity"/>
    <property type="evidence" value="ECO:0007669"/>
    <property type="project" value="UniProtKB-UniRule"/>
</dbReference>
<evidence type="ECO:0000256" key="12">
    <source>
        <dbReference type="ARBA" id="ARBA00022989"/>
    </source>
</evidence>
<organism evidence="20 21">
    <name type="scientific">Ideonella livida</name>
    <dbReference type="NCBI Taxonomy" id="2707176"/>
    <lineage>
        <taxon>Bacteria</taxon>
        <taxon>Pseudomonadati</taxon>
        <taxon>Pseudomonadota</taxon>
        <taxon>Betaproteobacteria</taxon>
        <taxon>Burkholderiales</taxon>
        <taxon>Sphaerotilaceae</taxon>
        <taxon>Ideonella</taxon>
    </lineage>
</organism>
<dbReference type="GO" id="GO:0009236">
    <property type="term" value="P:cobalamin biosynthetic process"/>
    <property type="evidence" value="ECO:0007669"/>
    <property type="project" value="UniProtKB-UniRule"/>
</dbReference>
<sequence>MTSPDTGGAALQELRRLLIAVQFLTRLQVPAWVGWSPAQARASLRYLPLVGLGIGTVAAGVVLVALHWWSLPVAVGLSLVVTMLLTGALHEDGLADCCDALGGGGRDREKVLSILKDPRVGSFGAVGLILVLGLKTALWLDLLDQVGSLHAFAGDGDGPTLTVPQAVVAGGMLAVLLSGMASHALSRLSLLVVMARLDYARPPGSGGRSEGLAQRPGAMELAVAGLVALAPLAALGTQGWPLENLLGAALAPLSIGGMAMTLMRQRLGGWVGDGLGATQQLAEVAVLLSLCAVRNV</sequence>
<comment type="similarity">
    <text evidence="4 19">Belongs to the CobS family.</text>
</comment>
<keyword evidence="10 19" id="KW-0812">Transmembrane</keyword>
<evidence type="ECO:0000256" key="16">
    <source>
        <dbReference type="ARBA" id="ARBA00032853"/>
    </source>
</evidence>
<comment type="caution">
    <text evidence="20">The sequence shown here is derived from an EMBL/GenBank/DDBJ whole genome shotgun (WGS) entry which is preliminary data.</text>
</comment>
<dbReference type="HAMAP" id="MF_00719">
    <property type="entry name" value="CobS"/>
    <property type="match status" value="1"/>
</dbReference>
<evidence type="ECO:0000256" key="13">
    <source>
        <dbReference type="ARBA" id="ARBA00023136"/>
    </source>
</evidence>
<keyword evidence="7 19" id="KW-1003">Cell membrane</keyword>
<evidence type="ECO:0000256" key="1">
    <source>
        <dbReference type="ARBA" id="ARBA00001946"/>
    </source>
</evidence>
<dbReference type="PANTHER" id="PTHR34148">
    <property type="entry name" value="ADENOSYLCOBINAMIDE-GDP RIBAZOLETRANSFERASE"/>
    <property type="match status" value="1"/>
</dbReference>
<dbReference type="RefSeq" id="WP_163457155.1">
    <property type="nucleotide sequence ID" value="NZ_JAAGOH010000008.1"/>
</dbReference>
<evidence type="ECO:0000313" key="20">
    <source>
        <dbReference type="EMBL" id="NDY91304.1"/>
    </source>
</evidence>
<comment type="subcellular location">
    <subcellularLocation>
        <location evidence="2 19">Cell membrane</location>
        <topology evidence="2 19">Multi-pass membrane protein</topology>
    </subcellularLocation>
</comment>
<feature type="transmembrane region" description="Helical" evidence="19">
    <location>
        <begin position="71"/>
        <end position="89"/>
    </location>
</feature>
<proteinExistence type="inferred from homology"/>
<dbReference type="PANTHER" id="PTHR34148:SF1">
    <property type="entry name" value="ADENOSYLCOBINAMIDE-GDP RIBAZOLETRANSFERASE"/>
    <property type="match status" value="1"/>
</dbReference>
<evidence type="ECO:0000256" key="2">
    <source>
        <dbReference type="ARBA" id="ARBA00004651"/>
    </source>
</evidence>
<feature type="transmembrane region" description="Helical" evidence="19">
    <location>
        <begin position="120"/>
        <end position="140"/>
    </location>
</feature>
<comment type="cofactor">
    <cofactor evidence="1 19">
        <name>Mg(2+)</name>
        <dbReference type="ChEBI" id="CHEBI:18420"/>
    </cofactor>
</comment>
<dbReference type="EC" id="2.7.8.26" evidence="5 19"/>
<dbReference type="UniPathway" id="UPA00148">
    <property type="reaction ID" value="UER00238"/>
</dbReference>
<dbReference type="EMBL" id="JAAGOH010000008">
    <property type="protein sequence ID" value="NDY91304.1"/>
    <property type="molecule type" value="Genomic_DNA"/>
</dbReference>
<keyword evidence="8 19" id="KW-0169">Cobalamin biosynthesis</keyword>
<evidence type="ECO:0000256" key="5">
    <source>
        <dbReference type="ARBA" id="ARBA00013200"/>
    </source>
</evidence>